<accession>A0A9P9WNU6</accession>
<protein>
    <submittedName>
        <fullName evidence="2">Uncharacterized protein</fullName>
    </submittedName>
</protein>
<sequence length="492" mass="54104">MSKRPKTFSKQAKGKQKAEPKLETADDFLAAGVDHEEAAGKHRAGDAAKSMRFFQRAGTAYDQGLALYPQNFDLAYNKARVLLEVATHPALVGQLQEPLLGALRTTLDAHQYALKLKPDNADTLFNTAQVLTSIAEELATEDIDNFGKEALKLLEEALELQAKCFSVQETTHAEFLEQERLANEQSGIAEGEEEPVVSEETAEQESSNEDDQWATVEEAVTYDTLVDTLVAQLNTLTTLCQLLNDASGSIPSHVLPMIENYSSKYIQKIQAISQHTPERLHEIALSKAKFTSSLLEAGFRSGQLDAMTYRRERDAAFSAPELFATEPFESFVANARSLTSFNSALADANADNSILRWNALTEATQFLSEASKIQRIDHDDLVTTHMLRGASNLSLYALALPPISHPAATKSAAQLLKNAEVFYRNASKMSGDEEEKEIAQLRSLVASSLQNKASLDAEFDIMAVVQASRKDPSWVMEQLSEMQDEGLLPSDA</sequence>
<dbReference type="Gene3D" id="1.25.40.10">
    <property type="entry name" value="Tetratricopeptide repeat domain"/>
    <property type="match status" value="1"/>
</dbReference>
<proteinExistence type="predicted"/>
<dbReference type="Proteomes" id="UP000829685">
    <property type="component" value="Unassembled WGS sequence"/>
</dbReference>
<feature type="compositionally biased region" description="Acidic residues" evidence="1">
    <location>
        <begin position="190"/>
        <end position="212"/>
    </location>
</feature>
<evidence type="ECO:0000313" key="3">
    <source>
        <dbReference type="Proteomes" id="UP000829685"/>
    </source>
</evidence>
<keyword evidence="3" id="KW-1185">Reference proteome</keyword>
<name>A0A9P9WNU6_9PEZI</name>
<dbReference type="EMBL" id="JAFIMR010000012">
    <property type="protein sequence ID" value="KAI1871853.1"/>
    <property type="molecule type" value="Genomic_DNA"/>
</dbReference>
<feature type="region of interest" description="Disordered" evidence="1">
    <location>
        <begin position="185"/>
        <end position="214"/>
    </location>
</feature>
<evidence type="ECO:0000313" key="2">
    <source>
        <dbReference type="EMBL" id="KAI1871853.1"/>
    </source>
</evidence>
<feature type="compositionally biased region" description="Basic residues" evidence="1">
    <location>
        <begin position="1"/>
        <end position="15"/>
    </location>
</feature>
<gene>
    <name evidence="2" type="ORF">JX265_005839</name>
</gene>
<reference evidence="2" key="1">
    <citation type="submission" date="2021-03" db="EMBL/GenBank/DDBJ databases">
        <title>Revisited historic fungal species revealed as producer of novel bioactive compounds through whole genome sequencing and comparative genomics.</title>
        <authorList>
            <person name="Vignolle G.A."/>
            <person name="Hochenegger N."/>
            <person name="Mach R.L."/>
            <person name="Mach-Aigner A.R."/>
            <person name="Javad Rahimi M."/>
            <person name="Salim K.A."/>
            <person name="Chan C.M."/>
            <person name="Lim L.B.L."/>
            <person name="Cai F."/>
            <person name="Druzhinina I.S."/>
            <person name="U'Ren J.M."/>
            <person name="Derntl C."/>
        </authorList>
    </citation>
    <scope>NUCLEOTIDE SEQUENCE</scope>
    <source>
        <strain evidence="2">TUCIM 5799</strain>
    </source>
</reference>
<comment type="caution">
    <text evidence="2">The sequence shown here is derived from an EMBL/GenBank/DDBJ whole genome shotgun (WGS) entry which is preliminary data.</text>
</comment>
<dbReference type="InterPro" id="IPR011990">
    <property type="entry name" value="TPR-like_helical_dom_sf"/>
</dbReference>
<feature type="region of interest" description="Disordered" evidence="1">
    <location>
        <begin position="1"/>
        <end position="26"/>
    </location>
</feature>
<dbReference type="SUPFAM" id="SSF48452">
    <property type="entry name" value="TPR-like"/>
    <property type="match status" value="1"/>
</dbReference>
<organism evidence="2 3">
    <name type="scientific">Neoarthrinium moseri</name>
    <dbReference type="NCBI Taxonomy" id="1658444"/>
    <lineage>
        <taxon>Eukaryota</taxon>
        <taxon>Fungi</taxon>
        <taxon>Dikarya</taxon>
        <taxon>Ascomycota</taxon>
        <taxon>Pezizomycotina</taxon>
        <taxon>Sordariomycetes</taxon>
        <taxon>Xylariomycetidae</taxon>
        <taxon>Amphisphaeriales</taxon>
        <taxon>Apiosporaceae</taxon>
        <taxon>Neoarthrinium</taxon>
    </lineage>
</organism>
<evidence type="ECO:0000256" key="1">
    <source>
        <dbReference type="SAM" id="MobiDB-lite"/>
    </source>
</evidence>
<dbReference type="AlphaFoldDB" id="A0A9P9WNU6"/>